<dbReference type="Gene3D" id="3.40.50.720">
    <property type="entry name" value="NAD(P)-binding Rossmann-like Domain"/>
    <property type="match status" value="1"/>
</dbReference>
<sequence length="274" mass="28983">MTALIIGASGFLGTELVRQAISAGRPTAATFNSRPGELPDASWHRLDLRDIEQIETILDVVAPDVVINASSGDADWTVTADGSVRLAEATARRGIRLVHVSSDAVFSGADVHYDESALPDPITPYGAAKATAETVVRLLHPTAVVARTSLIIGDGGSVHEKIVHELATGTREGVLFTDDIRCPVHVKDLAAALWELAASEAAGVFHLAGADAVSRYSLGVLLARRDGLGPALLPAGRRADSRLPGALDVRLDSRATQKRLSTRLRGAREFLHKS</sequence>
<evidence type="ECO:0000313" key="2">
    <source>
        <dbReference type="EMBL" id="GEB54781.1"/>
    </source>
</evidence>
<comment type="caution">
    <text evidence="2">The sequence shown here is derived from an EMBL/GenBank/DDBJ whole genome shotgun (WGS) entry which is preliminary data.</text>
</comment>
<dbReference type="EMBL" id="BJMN01000003">
    <property type="protein sequence ID" value="GEB54781.1"/>
    <property type="molecule type" value="Genomic_DNA"/>
</dbReference>
<proteinExistence type="predicted"/>
<dbReference type="InterPro" id="IPR029903">
    <property type="entry name" value="RmlD-like-bd"/>
</dbReference>
<dbReference type="PANTHER" id="PTHR43242:SF1">
    <property type="entry name" value="NAD(P)-BINDING ROSSMANN-FOLD SUPERFAMILY PROTEIN"/>
    <property type="match status" value="1"/>
</dbReference>
<dbReference type="RefSeq" id="WP_141292638.1">
    <property type="nucleotide sequence ID" value="NZ_BJMN01000003.1"/>
</dbReference>
<organism evidence="2 3">
    <name type="scientific">Streptomyces gardneri</name>
    <dbReference type="NCBI Taxonomy" id="66892"/>
    <lineage>
        <taxon>Bacteria</taxon>
        <taxon>Bacillati</taxon>
        <taxon>Actinomycetota</taxon>
        <taxon>Actinomycetes</taxon>
        <taxon>Kitasatosporales</taxon>
        <taxon>Streptomycetaceae</taxon>
        <taxon>Streptomyces</taxon>
    </lineage>
</organism>
<reference evidence="2 3" key="1">
    <citation type="submission" date="2019-06" db="EMBL/GenBank/DDBJ databases">
        <title>Whole genome shotgun sequence of Streptomyces gardneri NBRC 12865.</title>
        <authorList>
            <person name="Hosoyama A."/>
            <person name="Uohara A."/>
            <person name="Ohji S."/>
            <person name="Ichikawa N."/>
        </authorList>
    </citation>
    <scope>NUCLEOTIDE SEQUENCE [LARGE SCALE GENOMIC DNA]</scope>
    <source>
        <strain evidence="2 3">NBRC 12865</strain>
    </source>
</reference>
<dbReference type="Pfam" id="PF04321">
    <property type="entry name" value="RmlD_sub_bind"/>
    <property type="match status" value="1"/>
</dbReference>
<protein>
    <submittedName>
        <fullName evidence="2">dTDP-4-dehydrorhamnose reductase</fullName>
    </submittedName>
</protein>
<feature type="domain" description="RmlD-like substrate binding" evidence="1">
    <location>
        <begin position="1"/>
        <end position="229"/>
    </location>
</feature>
<dbReference type="AlphaFoldDB" id="A0A4Y3RAL2"/>
<dbReference type="Proteomes" id="UP000315226">
    <property type="component" value="Unassembled WGS sequence"/>
</dbReference>
<evidence type="ECO:0000313" key="3">
    <source>
        <dbReference type="Proteomes" id="UP000315226"/>
    </source>
</evidence>
<dbReference type="OrthoDB" id="25118at2"/>
<evidence type="ECO:0000259" key="1">
    <source>
        <dbReference type="Pfam" id="PF04321"/>
    </source>
</evidence>
<dbReference type="SUPFAM" id="SSF51735">
    <property type="entry name" value="NAD(P)-binding Rossmann-fold domains"/>
    <property type="match status" value="1"/>
</dbReference>
<name>A0A4Y3RAL2_9ACTN</name>
<dbReference type="InterPro" id="IPR036291">
    <property type="entry name" value="NAD(P)-bd_dom_sf"/>
</dbReference>
<gene>
    <name evidence="2" type="ORF">SGA01_03860</name>
</gene>
<keyword evidence="3" id="KW-1185">Reference proteome</keyword>
<dbReference type="PANTHER" id="PTHR43242">
    <property type="entry name" value="NAD(P)-BINDING ROSSMANN-FOLD SUPERFAMILY PROTEIN"/>
    <property type="match status" value="1"/>
</dbReference>
<accession>A0A4Y3RAL2</accession>